<evidence type="ECO:0000256" key="3">
    <source>
        <dbReference type="PROSITE-ProRule" id="PRU00433"/>
    </source>
</evidence>
<organism evidence="5 6">
    <name type="scientific">Pacificimonas pallii</name>
    <dbReference type="NCBI Taxonomy" id="2827236"/>
    <lineage>
        <taxon>Bacteria</taxon>
        <taxon>Pseudomonadati</taxon>
        <taxon>Pseudomonadota</taxon>
        <taxon>Alphaproteobacteria</taxon>
        <taxon>Sphingomonadales</taxon>
        <taxon>Sphingosinicellaceae</taxon>
        <taxon>Pacificimonas</taxon>
    </lineage>
</organism>
<dbReference type="Proteomes" id="UP000722336">
    <property type="component" value="Unassembled WGS sequence"/>
</dbReference>
<gene>
    <name evidence="5" type="ORF">KCG44_09310</name>
</gene>
<evidence type="ECO:0000313" key="6">
    <source>
        <dbReference type="Proteomes" id="UP000722336"/>
    </source>
</evidence>
<proteinExistence type="predicted"/>
<keyword evidence="1 3" id="KW-0479">Metal-binding</keyword>
<keyword evidence="6" id="KW-1185">Reference proteome</keyword>
<dbReference type="EMBL" id="JAGSPA010000003">
    <property type="protein sequence ID" value="MBV7256979.1"/>
    <property type="molecule type" value="Genomic_DNA"/>
</dbReference>
<keyword evidence="3" id="KW-0349">Heme</keyword>
<dbReference type="RefSeq" id="WP_218445822.1">
    <property type="nucleotide sequence ID" value="NZ_JAGSPA010000003.1"/>
</dbReference>
<keyword evidence="2 3" id="KW-0408">Iron</keyword>
<evidence type="ECO:0000259" key="4">
    <source>
        <dbReference type="PROSITE" id="PS51007"/>
    </source>
</evidence>
<name>A0ABS6SF09_9SPHN</name>
<sequence length="157" mass="17492">MTKRNVLVLLSPILVIAALIVANGFHIPERSAPEPDGTGIERATITHGRLLYSGHCASCHGENLEGEPNWRTRKPNGRLPAPPHDETGHTWHHSDEMLFNLTKYGMAATIDADGYESDMPAFEHTLSDKEIEAVLAFIKDSWPADVQTTQERLNEKR</sequence>
<comment type="caution">
    <text evidence="5">The sequence shown here is derived from an EMBL/GenBank/DDBJ whole genome shotgun (WGS) entry which is preliminary data.</text>
</comment>
<reference evidence="5 6" key="1">
    <citation type="submission" date="2021-04" db="EMBL/GenBank/DDBJ databases">
        <authorList>
            <person name="Pira H."/>
            <person name="Risdian C."/>
            <person name="Wink J."/>
        </authorList>
    </citation>
    <scope>NUCLEOTIDE SEQUENCE [LARGE SCALE GENOMIC DNA]</scope>
    <source>
        <strain evidence="5 6">WHA3</strain>
    </source>
</reference>
<dbReference type="InterPro" id="IPR051459">
    <property type="entry name" value="Cytochrome_c-type_DH"/>
</dbReference>
<dbReference type="PANTHER" id="PTHR35008:SF4">
    <property type="entry name" value="BLL4482 PROTEIN"/>
    <property type="match status" value="1"/>
</dbReference>
<dbReference type="PROSITE" id="PS51007">
    <property type="entry name" value="CYTC"/>
    <property type="match status" value="1"/>
</dbReference>
<evidence type="ECO:0000313" key="5">
    <source>
        <dbReference type="EMBL" id="MBV7256979.1"/>
    </source>
</evidence>
<evidence type="ECO:0000256" key="2">
    <source>
        <dbReference type="ARBA" id="ARBA00023004"/>
    </source>
</evidence>
<accession>A0ABS6SF09</accession>
<evidence type="ECO:0000256" key="1">
    <source>
        <dbReference type="ARBA" id="ARBA00022723"/>
    </source>
</evidence>
<dbReference type="InterPro" id="IPR009056">
    <property type="entry name" value="Cyt_c-like_dom"/>
</dbReference>
<feature type="domain" description="Cytochrome c" evidence="4">
    <location>
        <begin position="43"/>
        <end position="142"/>
    </location>
</feature>
<dbReference type="PANTHER" id="PTHR35008">
    <property type="entry name" value="BLL4482 PROTEIN-RELATED"/>
    <property type="match status" value="1"/>
</dbReference>
<dbReference type="Pfam" id="PF13442">
    <property type="entry name" value="Cytochrome_CBB3"/>
    <property type="match status" value="1"/>
</dbReference>
<protein>
    <submittedName>
        <fullName evidence="5">Cytochrome c</fullName>
    </submittedName>
</protein>